<dbReference type="AlphaFoldDB" id="A0A0B6YCY9"/>
<sequence>ERLNYSQQDQSDKVSSLTAEIESLRAELEQTANRISELEGSKVAYEVKIAELEEQKNALETEKVELIQDVEVWKEKVENEKQSKLASEKENE</sequence>
<evidence type="ECO:0000256" key="1">
    <source>
        <dbReference type="SAM" id="Coils"/>
    </source>
</evidence>
<keyword evidence="1" id="KW-0175">Coiled coil</keyword>
<dbReference type="EMBL" id="HACG01006836">
    <property type="protein sequence ID" value="CEK53701.1"/>
    <property type="molecule type" value="Transcribed_RNA"/>
</dbReference>
<organism evidence="2">
    <name type="scientific">Arion vulgaris</name>
    <dbReference type="NCBI Taxonomy" id="1028688"/>
    <lineage>
        <taxon>Eukaryota</taxon>
        <taxon>Metazoa</taxon>
        <taxon>Spiralia</taxon>
        <taxon>Lophotrochozoa</taxon>
        <taxon>Mollusca</taxon>
        <taxon>Gastropoda</taxon>
        <taxon>Heterobranchia</taxon>
        <taxon>Euthyneura</taxon>
        <taxon>Panpulmonata</taxon>
        <taxon>Eupulmonata</taxon>
        <taxon>Stylommatophora</taxon>
        <taxon>Helicina</taxon>
        <taxon>Arionoidea</taxon>
        <taxon>Arionidae</taxon>
        <taxon>Arion</taxon>
    </lineage>
</organism>
<evidence type="ECO:0000313" key="2">
    <source>
        <dbReference type="EMBL" id="CEK53701.1"/>
    </source>
</evidence>
<proteinExistence type="predicted"/>
<protein>
    <submittedName>
        <fullName evidence="2">Uncharacterized protein</fullName>
    </submittedName>
</protein>
<gene>
    <name evidence="2" type="primary">ORF21036</name>
</gene>
<reference evidence="2" key="1">
    <citation type="submission" date="2014-12" db="EMBL/GenBank/DDBJ databases">
        <title>Insight into the proteome of Arion vulgaris.</title>
        <authorList>
            <person name="Aradska J."/>
            <person name="Bulat T."/>
            <person name="Smidak R."/>
            <person name="Sarate P."/>
            <person name="Gangsoo J."/>
            <person name="Sialana F."/>
            <person name="Bilban M."/>
            <person name="Lubec G."/>
        </authorList>
    </citation>
    <scope>NUCLEOTIDE SEQUENCE</scope>
    <source>
        <tissue evidence="2">Skin</tissue>
    </source>
</reference>
<feature type="coiled-coil region" evidence="1">
    <location>
        <begin position="7"/>
        <end position="76"/>
    </location>
</feature>
<name>A0A0B6YCY9_9EUPU</name>
<feature type="non-terminal residue" evidence="2">
    <location>
        <position position="1"/>
    </location>
</feature>
<feature type="non-terminal residue" evidence="2">
    <location>
        <position position="92"/>
    </location>
</feature>
<accession>A0A0B6YCY9</accession>